<dbReference type="HOGENOM" id="CLU_3402452_0_0_9"/>
<comment type="caution">
    <text evidence="1">The sequence shown here is derived from an EMBL/GenBank/DDBJ whole genome shotgun (WGS) entry which is preliminary data.</text>
</comment>
<accession>V6M5D4</accession>
<dbReference type="Proteomes" id="UP000017973">
    <property type="component" value="Unassembled WGS sequence"/>
</dbReference>
<evidence type="ECO:0000313" key="1">
    <source>
        <dbReference type="EMBL" id="EST53816.1"/>
    </source>
</evidence>
<name>V6M5D4_9BACL</name>
<dbReference type="AlphaFoldDB" id="V6M5D4"/>
<evidence type="ECO:0000313" key="2">
    <source>
        <dbReference type="Proteomes" id="UP000017973"/>
    </source>
</evidence>
<sequence length="30" mass="3702">MMCEQQPNSSRLPFYNLMQYFEEKQKEACQ</sequence>
<keyword evidence="2" id="KW-1185">Reference proteome</keyword>
<proteinExistence type="predicted"/>
<organism evidence="1 2">
    <name type="scientific">Brevibacillus panacihumi W25</name>
    <dbReference type="NCBI Taxonomy" id="1408254"/>
    <lineage>
        <taxon>Bacteria</taxon>
        <taxon>Bacillati</taxon>
        <taxon>Bacillota</taxon>
        <taxon>Bacilli</taxon>
        <taxon>Bacillales</taxon>
        <taxon>Paenibacillaceae</taxon>
        <taxon>Brevibacillus</taxon>
    </lineage>
</organism>
<gene>
    <name evidence="1" type="ORF">T458_16110</name>
</gene>
<protein>
    <submittedName>
        <fullName evidence="1">Uncharacterized protein</fullName>
    </submittedName>
</protein>
<reference evidence="1 2" key="1">
    <citation type="journal article" date="2014" name="Genome Announc.">
        <title>Draft Genome Sequence of Brevibacillus panacihumi Strain W25, a Halotolerant Hydrocarbon-Degrading Bacterium.</title>
        <authorList>
            <person name="Wang X."/>
            <person name="Jin D."/>
            <person name="Zhou L."/>
            <person name="Wu L."/>
            <person name="An W."/>
            <person name="Chen Y."/>
            <person name="Zhao L."/>
        </authorList>
    </citation>
    <scope>NUCLEOTIDE SEQUENCE [LARGE SCALE GENOMIC DNA]</scope>
    <source>
        <strain evidence="1 2">W25</strain>
    </source>
</reference>
<dbReference type="EMBL" id="AYJU01000017">
    <property type="protein sequence ID" value="EST53816.1"/>
    <property type="molecule type" value="Genomic_DNA"/>
</dbReference>